<organism evidence="2 3">
    <name type="scientific">Chara braunii</name>
    <name type="common">Braun's stonewort</name>
    <dbReference type="NCBI Taxonomy" id="69332"/>
    <lineage>
        <taxon>Eukaryota</taxon>
        <taxon>Viridiplantae</taxon>
        <taxon>Streptophyta</taxon>
        <taxon>Charophyceae</taxon>
        <taxon>Charales</taxon>
        <taxon>Characeae</taxon>
        <taxon>Chara</taxon>
    </lineage>
</organism>
<feature type="region of interest" description="Disordered" evidence="1">
    <location>
        <begin position="1"/>
        <end position="22"/>
    </location>
</feature>
<dbReference type="Gramene" id="GBG69106">
    <property type="protein sequence ID" value="GBG69106"/>
    <property type="gene ID" value="CBR_g3804"/>
</dbReference>
<dbReference type="EMBL" id="BFEA01000110">
    <property type="protein sequence ID" value="GBG69106.1"/>
    <property type="molecule type" value="Genomic_DNA"/>
</dbReference>
<accession>A0A388KGG2</accession>
<comment type="caution">
    <text evidence="2">The sequence shown here is derived from an EMBL/GenBank/DDBJ whole genome shotgun (WGS) entry which is preliminary data.</text>
</comment>
<protein>
    <submittedName>
        <fullName evidence="2">Uncharacterized protein</fullName>
    </submittedName>
</protein>
<evidence type="ECO:0000313" key="2">
    <source>
        <dbReference type="EMBL" id="GBG69106.1"/>
    </source>
</evidence>
<dbReference type="Proteomes" id="UP000265515">
    <property type="component" value="Unassembled WGS sequence"/>
</dbReference>
<feature type="region of interest" description="Disordered" evidence="1">
    <location>
        <begin position="46"/>
        <end position="151"/>
    </location>
</feature>
<proteinExistence type="predicted"/>
<feature type="compositionally biased region" description="Low complexity" evidence="1">
    <location>
        <begin position="92"/>
        <end position="117"/>
    </location>
</feature>
<evidence type="ECO:0000313" key="3">
    <source>
        <dbReference type="Proteomes" id="UP000265515"/>
    </source>
</evidence>
<feature type="compositionally biased region" description="Basic and acidic residues" evidence="1">
    <location>
        <begin position="79"/>
        <end position="91"/>
    </location>
</feature>
<reference evidence="2 3" key="1">
    <citation type="journal article" date="2018" name="Cell">
        <title>The Chara Genome: Secondary Complexity and Implications for Plant Terrestrialization.</title>
        <authorList>
            <person name="Nishiyama T."/>
            <person name="Sakayama H."/>
            <person name="Vries J.D."/>
            <person name="Buschmann H."/>
            <person name="Saint-Marcoux D."/>
            <person name="Ullrich K.K."/>
            <person name="Haas F.B."/>
            <person name="Vanderstraeten L."/>
            <person name="Becker D."/>
            <person name="Lang D."/>
            <person name="Vosolsobe S."/>
            <person name="Rombauts S."/>
            <person name="Wilhelmsson P.K.I."/>
            <person name="Janitza P."/>
            <person name="Kern R."/>
            <person name="Heyl A."/>
            <person name="Rumpler F."/>
            <person name="Villalobos L.I.A.C."/>
            <person name="Clay J.M."/>
            <person name="Skokan R."/>
            <person name="Toyoda A."/>
            <person name="Suzuki Y."/>
            <person name="Kagoshima H."/>
            <person name="Schijlen E."/>
            <person name="Tajeshwar N."/>
            <person name="Catarino B."/>
            <person name="Hetherington A.J."/>
            <person name="Saltykova A."/>
            <person name="Bonnot C."/>
            <person name="Breuninger H."/>
            <person name="Symeonidi A."/>
            <person name="Radhakrishnan G.V."/>
            <person name="Van Nieuwerburgh F."/>
            <person name="Deforce D."/>
            <person name="Chang C."/>
            <person name="Karol K.G."/>
            <person name="Hedrich R."/>
            <person name="Ulvskov P."/>
            <person name="Glockner G."/>
            <person name="Delwiche C.F."/>
            <person name="Petrasek J."/>
            <person name="Van de Peer Y."/>
            <person name="Friml J."/>
            <person name="Beilby M."/>
            <person name="Dolan L."/>
            <person name="Kohara Y."/>
            <person name="Sugano S."/>
            <person name="Fujiyama A."/>
            <person name="Delaux P.-M."/>
            <person name="Quint M."/>
            <person name="TheiBen G."/>
            <person name="Hagemann M."/>
            <person name="Harholt J."/>
            <person name="Dunand C."/>
            <person name="Zachgo S."/>
            <person name="Langdale J."/>
            <person name="Maumus F."/>
            <person name="Straeten D.V.D."/>
            <person name="Gould S.B."/>
            <person name="Rensing S.A."/>
        </authorList>
    </citation>
    <scope>NUCLEOTIDE SEQUENCE [LARGE SCALE GENOMIC DNA]</scope>
    <source>
        <strain evidence="2 3">S276</strain>
    </source>
</reference>
<feature type="compositionally biased region" description="Basic and acidic residues" evidence="1">
    <location>
        <begin position="61"/>
        <end position="72"/>
    </location>
</feature>
<gene>
    <name evidence="2" type="ORF">CBR_g3804</name>
</gene>
<feature type="compositionally biased region" description="Basic and acidic residues" evidence="1">
    <location>
        <begin position="140"/>
        <end position="151"/>
    </location>
</feature>
<evidence type="ECO:0000256" key="1">
    <source>
        <dbReference type="SAM" id="MobiDB-lite"/>
    </source>
</evidence>
<name>A0A388KGG2_CHABU</name>
<feature type="compositionally biased region" description="Basic and acidic residues" evidence="1">
    <location>
        <begin position="196"/>
        <end position="207"/>
    </location>
</feature>
<keyword evidence="3" id="KW-1185">Reference proteome</keyword>
<feature type="region of interest" description="Disordered" evidence="1">
    <location>
        <begin position="182"/>
        <end position="217"/>
    </location>
</feature>
<dbReference type="AlphaFoldDB" id="A0A388KGG2"/>
<sequence>MLPVPREIDELHEEGEVGDERTHTMREVAEQRDIDMMGGEELWGSFRVTEERSQTTAQVDTRPHMTLREETRAPMTASEEPRPATTARERTTVPSTTQEQTPAPTTTWEQTSTPATQSGPSSSLPLSRHFVPSSAPTAPIRHDERSPAPVGREDLGSSLHMREHGSLFSVARQLVLDPHASGDLGEVGVHSGAPPVEERERGAEEHGAAGAGGVEGIRGMEEEVARAVGGMVEVDDGAQVEREEAMARVHDG</sequence>